<protein>
    <recommendedName>
        <fullName evidence="5">Flagellar hook-associated protein 2</fullName>
        <shortName evidence="5">HAP2</shortName>
    </recommendedName>
    <alternativeName>
        <fullName evidence="5">Flagellar cap protein</fullName>
    </alternativeName>
</protein>
<evidence type="ECO:0000259" key="6">
    <source>
        <dbReference type="Pfam" id="PF02465"/>
    </source>
</evidence>
<dbReference type="EMBL" id="UFVD01000001">
    <property type="protein sequence ID" value="SUX10153.1"/>
    <property type="molecule type" value="Genomic_DNA"/>
</dbReference>
<comment type="similarity">
    <text evidence="1 5">Belongs to the FliD family.</text>
</comment>
<keyword evidence="8" id="KW-0378">Hydrolase</keyword>
<feature type="domain" description="Flagellar hook-associated protein 2 N-terminal" evidence="6">
    <location>
        <begin position="11"/>
        <end position="107"/>
    </location>
</feature>
<dbReference type="GO" id="GO:0009421">
    <property type="term" value="C:bacterial-type flagellum filament cap"/>
    <property type="evidence" value="ECO:0007669"/>
    <property type="project" value="InterPro"/>
</dbReference>
<dbReference type="Proteomes" id="UP000254920">
    <property type="component" value="Unassembled WGS sequence"/>
</dbReference>
<dbReference type="GO" id="GO:0009424">
    <property type="term" value="C:bacterial-type flagellum hook"/>
    <property type="evidence" value="ECO:0007669"/>
    <property type="project" value="UniProtKB-UniRule"/>
</dbReference>
<dbReference type="GeneID" id="93090821"/>
<evidence type="ECO:0000313" key="9">
    <source>
        <dbReference type="Proteomes" id="UP000254920"/>
    </source>
</evidence>
<dbReference type="Pfam" id="PF07195">
    <property type="entry name" value="FliD_C"/>
    <property type="match status" value="1"/>
</dbReference>
<evidence type="ECO:0000259" key="7">
    <source>
        <dbReference type="Pfam" id="PF07195"/>
    </source>
</evidence>
<dbReference type="InterPro" id="IPR040026">
    <property type="entry name" value="FliD"/>
</dbReference>
<dbReference type="OrthoDB" id="1530at2"/>
<comment type="subcellular location">
    <subcellularLocation>
        <location evidence="5">Secreted</location>
    </subcellularLocation>
    <subcellularLocation>
        <location evidence="5">Bacterial flagellum</location>
    </subcellularLocation>
</comment>
<keyword evidence="9" id="KW-1185">Reference proteome</keyword>
<dbReference type="Pfam" id="PF02465">
    <property type="entry name" value="FliD_N"/>
    <property type="match status" value="1"/>
</dbReference>
<accession>A0A381DHL7</accession>
<dbReference type="InterPro" id="IPR003481">
    <property type="entry name" value="FliD_N"/>
</dbReference>
<dbReference type="PANTHER" id="PTHR30288:SF0">
    <property type="entry name" value="FLAGELLAR HOOK-ASSOCIATED PROTEIN 2"/>
    <property type="match status" value="1"/>
</dbReference>
<comment type="function">
    <text evidence="5">Required for morphogenesis and for the elongation of the flagellar filament by facilitating polymerization of the flagellin monomers at the tip of growing filament. Forms a capping structure, which prevents flagellin subunits (transported through the central channel of the flagellum) from leaking out without polymerization at the distal end.</text>
</comment>
<keyword evidence="8" id="KW-0966">Cell projection</keyword>
<evidence type="ECO:0000256" key="2">
    <source>
        <dbReference type="ARBA" id="ARBA00011255"/>
    </source>
</evidence>
<dbReference type="InterPro" id="IPR010810">
    <property type="entry name" value="Flagellin_hook_IN_motif"/>
</dbReference>
<dbReference type="GO" id="GO:0007155">
    <property type="term" value="P:cell adhesion"/>
    <property type="evidence" value="ECO:0007669"/>
    <property type="project" value="InterPro"/>
</dbReference>
<keyword evidence="3 5" id="KW-0175">Coiled coil</keyword>
<feature type="domain" description="Flagellar hook-associated protein 2 C-terminal" evidence="7">
    <location>
        <begin position="263"/>
        <end position="607"/>
    </location>
</feature>
<dbReference type="GO" id="GO:0005576">
    <property type="term" value="C:extracellular region"/>
    <property type="evidence" value="ECO:0007669"/>
    <property type="project" value="UniProtKB-SubCell"/>
</dbReference>
<dbReference type="STRING" id="32024.GCA_000788295_00368"/>
<keyword evidence="8" id="KW-0282">Flagellum</keyword>
<dbReference type="PANTHER" id="PTHR30288">
    <property type="entry name" value="FLAGELLAR CAP/ASSEMBLY PROTEIN FLID"/>
    <property type="match status" value="1"/>
</dbReference>
<dbReference type="GO" id="GO:0016787">
    <property type="term" value="F:hydrolase activity"/>
    <property type="evidence" value="ECO:0007669"/>
    <property type="project" value="UniProtKB-KW"/>
</dbReference>
<evidence type="ECO:0000313" key="8">
    <source>
        <dbReference type="EMBL" id="SUX10153.1"/>
    </source>
</evidence>
<evidence type="ECO:0000256" key="4">
    <source>
        <dbReference type="ARBA" id="ARBA00023143"/>
    </source>
</evidence>
<reference evidence="8 9" key="1">
    <citation type="submission" date="2018-06" db="EMBL/GenBank/DDBJ databases">
        <authorList>
            <consortium name="Pathogen Informatics"/>
            <person name="Doyle S."/>
        </authorList>
    </citation>
    <scope>NUCLEOTIDE SEQUENCE [LARGE SCALE GENOMIC DNA]</scope>
    <source>
        <strain evidence="8 9">NCTC12475</strain>
    </source>
</reference>
<dbReference type="Pfam" id="PF07196">
    <property type="entry name" value="Flagellin_IN"/>
    <property type="match status" value="1"/>
</dbReference>
<dbReference type="RefSeq" id="WP_089182638.1">
    <property type="nucleotide sequence ID" value="NZ_CP043427.1"/>
</dbReference>
<dbReference type="InterPro" id="IPR010809">
    <property type="entry name" value="FliD_C"/>
</dbReference>
<dbReference type="Gene3D" id="3.30.70.2120">
    <property type="match status" value="1"/>
</dbReference>
<keyword evidence="5" id="KW-0964">Secreted</keyword>
<evidence type="ECO:0000256" key="5">
    <source>
        <dbReference type="RuleBase" id="RU362066"/>
    </source>
</evidence>
<name>A0A381DHL7_9BACT</name>
<dbReference type="GO" id="GO:0071973">
    <property type="term" value="P:bacterial-type flagellum-dependent cell motility"/>
    <property type="evidence" value="ECO:0007669"/>
    <property type="project" value="TreeGrafter"/>
</dbReference>
<dbReference type="AlphaFoldDB" id="A0A381DHL7"/>
<keyword evidence="8" id="KW-0969">Cilium</keyword>
<feature type="coiled-coil region" evidence="5">
    <location>
        <begin position="304"/>
        <end position="331"/>
    </location>
</feature>
<sequence>MPAIKSLGIGSQVLTGDIIDKLKAADVKAQIDPIGKNITDNTTKQKDITTISTLLSSLKTSVSALGNETTYLKRKASVNGDSANVNVSSGVNLHDFNLDVKQLAQNDVYQTSKFGSENDIVSGGGKLFDDGSFTIALGSGSNKKEFKINIKQSDTYEDLANEINRATNGAVSAKILNVGEGKSQLIIQSKDSGLDNALSFSATKTKDTNGSQIDDPNSLKILSALGLGNEMVDKLDENSQPILDSSGNKVQITQLEANHIQKAQNAEFTYNGVNMSRQSNKFDDITAGVEITLKETGKTSVSINNDTENIISEIENLVKSYNELMNNLSASTDYNEQTGMGGVLQGINEITTIKSSINKVLFEAVNTGRSVTEISQDKNGNEIKNIYNALNTVSDFGISLSEDGLLKFDKTKFNKMAEEDFDYVEKFFVGDMSHSKISYISKDISGGAIYVSSGALKIGDKEILFKTDASNTQEQNALALLDAINKADIKGLKAELNDTKTGVNLTRQDGGSIEITGRDDVLKALGLEKVSIHATSNENKGVFAKLTDTLNGMVGKEGTITKLSDSLTKDNKRLSDERIDTQKKIDERYERMEMQFAQYDAIIGKLNRQFSALQSMIDAELANK</sequence>
<evidence type="ECO:0000256" key="3">
    <source>
        <dbReference type="ARBA" id="ARBA00023054"/>
    </source>
</evidence>
<organism evidence="8 9">
    <name type="scientific">Campylobacter sputorum subsp. sputorum</name>
    <dbReference type="NCBI Taxonomy" id="32024"/>
    <lineage>
        <taxon>Bacteria</taxon>
        <taxon>Pseudomonadati</taxon>
        <taxon>Campylobacterota</taxon>
        <taxon>Epsilonproteobacteria</taxon>
        <taxon>Campylobacterales</taxon>
        <taxon>Campylobacteraceae</taxon>
        <taxon>Campylobacter</taxon>
    </lineage>
</organism>
<dbReference type="NCBIfam" id="NF009400">
    <property type="entry name" value="PRK12765.1"/>
    <property type="match status" value="1"/>
</dbReference>
<evidence type="ECO:0000256" key="1">
    <source>
        <dbReference type="ARBA" id="ARBA00009764"/>
    </source>
</evidence>
<gene>
    <name evidence="8" type="primary">fliD</name>
    <name evidence="8" type="ORF">NCTC12475_00378</name>
</gene>
<proteinExistence type="inferred from homology"/>
<comment type="subunit">
    <text evidence="2 5">Homopentamer.</text>
</comment>
<keyword evidence="4 5" id="KW-0975">Bacterial flagellum</keyword>